<comment type="caution">
    <text evidence="2">The sequence shown here is derived from an EMBL/GenBank/DDBJ whole genome shotgun (WGS) entry which is preliminary data.</text>
</comment>
<keyword evidence="3" id="KW-1185">Reference proteome</keyword>
<dbReference type="EMBL" id="JACCFW010000001">
    <property type="protein sequence ID" value="NYJ76116.1"/>
    <property type="molecule type" value="Genomic_DNA"/>
</dbReference>
<protein>
    <submittedName>
        <fullName evidence="2">Uncharacterized protein</fullName>
    </submittedName>
</protein>
<organism evidence="2 3">
    <name type="scientific">Allobranchiibius huperziae</name>
    <dbReference type="NCBI Taxonomy" id="1874116"/>
    <lineage>
        <taxon>Bacteria</taxon>
        <taxon>Bacillati</taxon>
        <taxon>Actinomycetota</taxon>
        <taxon>Actinomycetes</taxon>
        <taxon>Micrococcales</taxon>
        <taxon>Dermacoccaceae</taxon>
        <taxon>Allobranchiibius</taxon>
    </lineage>
</organism>
<accession>A0A853DEY1</accession>
<evidence type="ECO:0000313" key="3">
    <source>
        <dbReference type="Proteomes" id="UP000571817"/>
    </source>
</evidence>
<gene>
    <name evidence="2" type="ORF">HNR15_003079</name>
</gene>
<dbReference type="Proteomes" id="UP000571817">
    <property type="component" value="Unassembled WGS sequence"/>
</dbReference>
<reference evidence="2 3" key="1">
    <citation type="submission" date="2020-07" db="EMBL/GenBank/DDBJ databases">
        <title>Sequencing the genomes of 1000 actinobacteria strains.</title>
        <authorList>
            <person name="Klenk H.-P."/>
        </authorList>
    </citation>
    <scope>NUCLEOTIDE SEQUENCE [LARGE SCALE GENOMIC DNA]</scope>
    <source>
        <strain evidence="2 3">DSM 29531</strain>
    </source>
</reference>
<feature type="region of interest" description="Disordered" evidence="1">
    <location>
        <begin position="55"/>
        <end position="74"/>
    </location>
</feature>
<sequence>MTVPAGAARMAGAPSTLPGPVMGAPRSASLIDTSRFWRVPMTMQQSQRWLAAHAPGGLSATGSASSTSGSVVTSVGSAYTDDRPSSAWQNAMLDIGIAPAGASASVWRADGTALWLDSTPATAPAGGSRLAVTVASGCPRSDRGASDVTPGPASSLLPAGSPTAGLICSYNGLNGAAFALRSRARLDTTQAGRLARSATTIDLAHTDGGSVVCPNDDESVTVVAFSYADGARASLWLTETGCRSISNGTIDAGDYPSLSAFATTVAGLLPR</sequence>
<evidence type="ECO:0000313" key="2">
    <source>
        <dbReference type="EMBL" id="NYJ76116.1"/>
    </source>
</evidence>
<name>A0A853DEY1_9MICO</name>
<dbReference type="AlphaFoldDB" id="A0A853DEY1"/>
<feature type="region of interest" description="Disordered" evidence="1">
    <location>
        <begin position="1"/>
        <end position="23"/>
    </location>
</feature>
<proteinExistence type="predicted"/>
<dbReference type="RefSeq" id="WP_179483210.1">
    <property type="nucleotide sequence ID" value="NZ_JACCFW010000001.1"/>
</dbReference>
<evidence type="ECO:0000256" key="1">
    <source>
        <dbReference type="SAM" id="MobiDB-lite"/>
    </source>
</evidence>
<feature type="compositionally biased region" description="Low complexity" evidence="1">
    <location>
        <begin position="60"/>
        <end position="74"/>
    </location>
</feature>